<feature type="compositionally biased region" description="Low complexity" evidence="2">
    <location>
        <begin position="31"/>
        <end position="49"/>
    </location>
</feature>
<evidence type="ECO:0000313" key="3">
    <source>
        <dbReference type="EMBL" id="GGM31049.1"/>
    </source>
</evidence>
<dbReference type="RefSeq" id="WP_188868584.1">
    <property type="nucleotide sequence ID" value="NZ_BMNW01000022.1"/>
</dbReference>
<keyword evidence="4" id="KW-1185">Reference proteome</keyword>
<protein>
    <recommendedName>
        <fullName evidence="5">ATPase dynein-related AAA domain-containing protein</fullName>
    </recommendedName>
</protein>
<evidence type="ECO:0008006" key="5">
    <source>
        <dbReference type="Google" id="ProtNLM"/>
    </source>
</evidence>
<feature type="region of interest" description="Disordered" evidence="2">
    <location>
        <begin position="665"/>
        <end position="688"/>
    </location>
</feature>
<sequence>MSNRSILPVNVYSYGAIPSQALRDIEAAHGSNSDSQSVSPSRPSSPSCSASLKLTNFERNKKVFDSIWNDTSTKSNWLMELGKKEGLEFGAQFASSVVVTAAIYFVSTSILSRSAYAASLLANADNPNWLSKHISNLFSDPQVQKDLASYLTTAAAAGGVANNLVLTQAVTGALTRMGEPISALLKALVLPQQGADHQAKIKQTAFRRMSEKVEPLRVMLPDDRRERFDSAFEELRGQIDGIGRSAFPPDYNHIKKLFDRIYLHLSYPVAMKDTYQLGINGDPVKAEKIQSAQDKLTKSFLNKELTDKLDSLFTLARYSTVNPQVGPVVAFFDGPPSTGKTWVTNQAGKNFLNARVVKMSIEDFLIHTGVKKTQTKFGTYQDPDLEVIPEPHKGRLTDADSLNEIILIDEVKFKDDGDPPNHLHLMEELKQALTIDPSEYPAVERLRIRPNAMPMIVICTNHGFDFVKNKALGSRFTASIKFPNWSKEAYKERIDQYINLIVNDMARIHKQSVIAAMDKIFKEISPFIMGELERHDSFRDDAKLFLREVHVALKTEVAGLATQLDQAAARAPADLNPLIDGLQEKSKENIQRYFQDVVDLYDKAAAKDVVQEKPSAASETAKQLRERMQTQINELESQVSQNSKDSDSKYKLILEAAFSSLKKGDAVASATGHQESTGLTRRLRAGSQ</sequence>
<dbReference type="SUPFAM" id="SSF52540">
    <property type="entry name" value="P-loop containing nucleoside triphosphate hydrolases"/>
    <property type="match status" value="1"/>
</dbReference>
<evidence type="ECO:0000313" key="4">
    <source>
        <dbReference type="Proteomes" id="UP000616499"/>
    </source>
</evidence>
<organism evidence="3 4">
    <name type="scientific">Pseudomonas asuensis</name>
    <dbReference type="NCBI Taxonomy" id="1825787"/>
    <lineage>
        <taxon>Bacteria</taxon>
        <taxon>Pseudomonadati</taxon>
        <taxon>Pseudomonadota</taxon>
        <taxon>Gammaproteobacteria</taxon>
        <taxon>Pseudomonadales</taxon>
        <taxon>Pseudomonadaceae</taxon>
        <taxon>Pseudomonas</taxon>
    </lineage>
</organism>
<comment type="caution">
    <text evidence="3">The sequence shown here is derived from an EMBL/GenBank/DDBJ whole genome shotgun (WGS) entry which is preliminary data.</text>
</comment>
<keyword evidence="1" id="KW-0175">Coiled coil</keyword>
<evidence type="ECO:0000256" key="2">
    <source>
        <dbReference type="SAM" id="MobiDB-lite"/>
    </source>
</evidence>
<name>A0ABQ2H4E5_9PSED</name>
<feature type="coiled-coil region" evidence="1">
    <location>
        <begin position="618"/>
        <end position="645"/>
    </location>
</feature>
<evidence type="ECO:0000256" key="1">
    <source>
        <dbReference type="SAM" id="Coils"/>
    </source>
</evidence>
<proteinExistence type="predicted"/>
<dbReference type="InterPro" id="IPR027417">
    <property type="entry name" value="P-loop_NTPase"/>
</dbReference>
<feature type="region of interest" description="Disordered" evidence="2">
    <location>
        <begin position="28"/>
        <end position="49"/>
    </location>
</feature>
<reference evidence="4" key="1">
    <citation type="journal article" date="2019" name="Int. J. Syst. Evol. Microbiol.">
        <title>The Global Catalogue of Microorganisms (GCM) 10K type strain sequencing project: providing services to taxonomists for standard genome sequencing and annotation.</title>
        <authorList>
            <consortium name="The Broad Institute Genomics Platform"/>
            <consortium name="The Broad Institute Genome Sequencing Center for Infectious Disease"/>
            <person name="Wu L."/>
            <person name="Ma J."/>
        </authorList>
    </citation>
    <scope>NUCLEOTIDE SEQUENCE [LARGE SCALE GENOMIC DNA]</scope>
    <source>
        <strain evidence="4">JCM 13501</strain>
    </source>
</reference>
<accession>A0ABQ2H4E5</accession>
<gene>
    <name evidence="3" type="ORF">GCM10009425_47130</name>
</gene>
<dbReference type="Proteomes" id="UP000616499">
    <property type="component" value="Unassembled WGS sequence"/>
</dbReference>
<dbReference type="EMBL" id="BMNW01000022">
    <property type="protein sequence ID" value="GGM31049.1"/>
    <property type="molecule type" value="Genomic_DNA"/>
</dbReference>